<evidence type="ECO:0000256" key="2">
    <source>
        <dbReference type="ARBA" id="ARBA00022485"/>
    </source>
</evidence>
<dbReference type="AlphaFoldDB" id="A0A1F4TLS9"/>
<evidence type="ECO:0000256" key="4">
    <source>
        <dbReference type="ARBA" id="ARBA00022723"/>
    </source>
</evidence>
<dbReference type="GO" id="GO:0051539">
    <property type="term" value="F:4 iron, 4 sulfur cluster binding"/>
    <property type="evidence" value="ECO:0007669"/>
    <property type="project" value="UniProtKB-KW"/>
</dbReference>
<dbReference type="InterPro" id="IPR013785">
    <property type="entry name" value="Aldolase_TIM"/>
</dbReference>
<comment type="cofactor">
    <cofactor evidence="1">
        <name>[4Fe-4S] cluster</name>
        <dbReference type="ChEBI" id="CHEBI:49883"/>
    </cofactor>
</comment>
<keyword evidence="2" id="KW-0004">4Fe-4S</keyword>
<dbReference type="EMBL" id="MEUI01000030">
    <property type="protein sequence ID" value="OGC33646.1"/>
    <property type="molecule type" value="Genomic_DNA"/>
</dbReference>
<keyword evidence="5" id="KW-0408">Iron</keyword>
<dbReference type="PANTHER" id="PTHR43787">
    <property type="entry name" value="FEMO COFACTOR BIOSYNTHESIS PROTEIN NIFB-RELATED"/>
    <property type="match status" value="1"/>
</dbReference>
<feature type="domain" description="Radical SAM core" evidence="7">
    <location>
        <begin position="1"/>
        <end position="183"/>
    </location>
</feature>
<name>A0A1F4TLS9_UNCSA</name>
<evidence type="ECO:0000256" key="1">
    <source>
        <dbReference type="ARBA" id="ARBA00001966"/>
    </source>
</evidence>
<protein>
    <recommendedName>
        <fullName evidence="7">Radical SAM core domain-containing protein</fullName>
    </recommendedName>
</protein>
<organism evidence="8 9">
    <name type="scientific">candidate division WOR-1 bacterium RIFOXYC2_FULL_41_25</name>
    <dbReference type="NCBI Taxonomy" id="1802586"/>
    <lineage>
        <taxon>Bacteria</taxon>
        <taxon>Bacillati</taxon>
        <taxon>Saganbacteria</taxon>
    </lineage>
</organism>
<keyword evidence="6" id="KW-0411">Iron-sulfur</keyword>
<evidence type="ECO:0000256" key="5">
    <source>
        <dbReference type="ARBA" id="ARBA00023004"/>
    </source>
</evidence>
<evidence type="ECO:0000256" key="3">
    <source>
        <dbReference type="ARBA" id="ARBA00022691"/>
    </source>
</evidence>
<accession>A0A1F4TLS9</accession>
<sequence>MPTNAIIEELESLPDLELDYITLSGTGEPTLAANLGEVIAEIKNRFNKPVAVLTNSSLMHDPQVRWELSLADLVVAKLDVASEDLFRSINRPTEGFSLEMVINSIKTFDQEYPGKLALQIMFVPQNKEQAKELANLAKELNPVEVQINTPLRFSLVKPLSVDELAEIKEFFRPLKVYSVYDVQCPVIKALDEEATKRRRPVLV</sequence>
<proteinExistence type="predicted"/>
<dbReference type="PANTHER" id="PTHR43787:SF11">
    <property type="entry name" value="UPF0026 PROTEIN SLR1464"/>
    <property type="match status" value="1"/>
</dbReference>
<dbReference type="InterPro" id="IPR007197">
    <property type="entry name" value="rSAM"/>
</dbReference>
<dbReference type="SUPFAM" id="SSF102114">
    <property type="entry name" value="Radical SAM enzymes"/>
    <property type="match status" value="1"/>
</dbReference>
<keyword evidence="3" id="KW-0949">S-adenosyl-L-methionine</keyword>
<dbReference type="GO" id="GO:0046872">
    <property type="term" value="F:metal ion binding"/>
    <property type="evidence" value="ECO:0007669"/>
    <property type="project" value="UniProtKB-KW"/>
</dbReference>
<dbReference type="GO" id="GO:0003824">
    <property type="term" value="F:catalytic activity"/>
    <property type="evidence" value="ECO:0007669"/>
    <property type="project" value="InterPro"/>
</dbReference>
<evidence type="ECO:0000313" key="9">
    <source>
        <dbReference type="Proteomes" id="UP000177309"/>
    </source>
</evidence>
<reference evidence="8 9" key="1">
    <citation type="journal article" date="2016" name="Nat. Commun.">
        <title>Thousands of microbial genomes shed light on interconnected biogeochemical processes in an aquifer system.</title>
        <authorList>
            <person name="Anantharaman K."/>
            <person name="Brown C.T."/>
            <person name="Hug L.A."/>
            <person name="Sharon I."/>
            <person name="Castelle C.J."/>
            <person name="Probst A.J."/>
            <person name="Thomas B.C."/>
            <person name="Singh A."/>
            <person name="Wilkins M.J."/>
            <person name="Karaoz U."/>
            <person name="Brodie E.L."/>
            <person name="Williams K.H."/>
            <person name="Hubbard S.S."/>
            <person name="Banfield J.F."/>
        </authorList>
    </citation>
    <scope>NUCLEOTIDE SEQUENCE [LARGE SCALE GENOMIC DNA]</scope>
</reference>
<keyword evidence="4" id="KW-0479">Metal-binding</keyword>
<dbReference type="Proteomes" id="UP000177309">
    <property type="component" value="Unassembled WGS sequence"/>
</dbReference>
<dbReference type="Gene3D" id="3.20.20.70">
    <property type="entry name" value="Aldolase class I"/>
    <property type="match status" value="1"/>
</dbReference>
<evidence type="ECO:0000259" key="7">
    <source>
        <dbReference type="PROSITE" id="PS51918"/>
    </source>
</evidence>
<dbReference type="InterPro" id="IPR058240">
    <property type="entry name" value="rSAM_sf"/>
</dbReference>
<evidence type="ECO:0000313" key="8">
    <source>
        <dbReference type="EMBL" id="OGC33646.1"/>
    </source>
</evidence>
<dbReference type="PROSITE" id="PS51918">
    <property type="entry name" value="RADICAL_SAM"/>
    <property type="match status" value="1"/>
</dbReference>
<comment type="caution">
    <text evidence="8">The sequence shown here is derived from an EMBL/GenBank/DDBJ whole genome shotgun (WGS) entry which is preliminary data.</text>
</comment>
<evidence type="ECO:0000256" key="6">
    <source>
        <dbReference type="ARBA" id="ARBA00023014"/>
    </source>
</evidence>
<gene>
    <name evidence="8" type="ORF">A2462_02245</name>
</gene>